<comment type="caution">
    <text evidence="1">The sequence shown here is derived from an EMBL/GenBank/DDBJ whole genome shotgun (WGS) entry which is preliminary data.</text>
</comment>
<dbReference type="EMBL" id="QFFM01000003">
    <property type="protein sequence ID" value="PWG66777.1"/>
    <property type="molecule type" value="Genomic_DNA"/>
</dbReference>
<gene>
    <name evidence="1" type="ORF">DF196_02420</name>
</gene>
<keyword evidence="2" id="KW-1185">Reference proteome</keyword>
<evidence type="ECO:0000313" key="1">
    <source>
        <dbReference type="EMBL" id="PWG66777.1"/>
    </source>
</evidence>
<dbReference type="RefSeq" id="WP_109056346.1">
    <property type="nucleotide sequence ID" value="NZ_QFFM01000003.1"/>
</dbReference>
<reference evidence="1 2" key="1">
    <citation type="journal article" date="2018" name="Int. J. Syst. Evol. Microbiol.">
        <title>Bifidobacterium callitrichidarum sp. nov. from the faeces of the emperor tamarin (Saguinus imperator).</title>
        <authorList>
            <person name="Modesto M."/>
            <person name="Michelini S."/>
            <person name="Sansosti M.C."/>
            <person name="De Filippo C."/>
            <person name="Cavalieri D."/>
            <person name="Qvirist L."/>
            <person name="Andlid T."/>
            <person name="Spiezio C."/>
            <person name="Sandri C."/>
            <person name="Pascarelli S."/>
            <person name="Sgorbati B."/>
            <person name="Mattarelli P."/>
        </authorList>
    </citation>
    <scope>NUCLEOTIDE SEQUENCE [LARGE SCALE GENOMIC DNA]</scope>
    <source>
        <strain evidence="1 2">TRI 5</strain>
    </source>
</reference>
<organism evidence="1 2">
    <name type="scientific">Bifidobacterium callitrichidarum</name>
    <dbReference type="NCBI Taxonomy" id="2052941"/>
    <lineage>
        <taxon>Bacteria</taxon>
        <taxon>Bacillati</taxon>
        <taxon>Actinomycetota</taxon>
        <taxon>Actinomycetes</taxon>
        <taxon>Bifidobacteriales</taxon>
        <taxon>Bifidobacteriaceae</taxon>
        <taxon>Bifidobacterium</taxon>
    </lineage>
</organism>
<proteinExistence type="predicted"/>
<protein>
    <submittedName>
        <fullName evidence="1">Uncharacterized protein</fullName>
    </submittedName>
</protein>
<dbReference type="AlphaFoldDB" id="A0A2U2NCG1"/>
<name>A0A2U2NCG1_9BIFI</name>
<evidence type="ECO:0000313" key="2">
    <source>
        <dbReference type="Proteomes" id="UP000245876"/>
    </source>
</evidence>
<accession>A0A2U2NCG1</accession>
<sequence>MTNYQNAPAVELKKKPRHIDPVKEMNDKSRKAIEVLRTPQVTEWAKDNTLPSILEAIRPIIRTEAQELKAALKRNYNVEMPEPLAELWIADQLRKGVRDETDRMAVSAMSKDCYRINVCRTVGVRQQNGNGRFPNLPKARMQEKD</sequence>
<dbReference type="Proteomes" id="UP000245876">
    <property type="component" value="Unassembled WGS sequence"/>
</dbReference>